<feature type="region of interest" description="Disordered" evidence="1">
    <location>
        <begin position="1"/>
        <end position="53"/>
    </location>
</feature>
<dbReference type="Proteomes" id="UP000198211">
    <property type="component" value="Unassembled WGS sequence"/>
</dbReference>
<protein>
    <submittedName>
        <fullName evidence="2">Uncharacterized protein</fullName>
    </submittedName>
</protein>
<evidence type="ECO:0000256" key="1">
    <source>
        <dbReference type="SAM" id="MobiDB-lite"/>
    </source>
</evidence>
<gene>
    <name evidence="2" type="ORF">PHMEG_00018800</name>
</gene>
<dbReference type="EMBL" id="NBNE01003083">
    <property type="protein sequence ID" value="OWZ08621.1"/>
    <property type="molecule type" value="Genomic_DNA"/>
</dbReference>
<keyword evidence="3" id="KW-1185">Reference proteome</keyword>
<dbReference type="AlphaFoldDB" id="A0A225VSW3"/>
<feature type="compositionally biased region" description="Acidic residues" evidence="1">
    <location>
        <begin position="34"/>
        <end position="52"/>
    </location>
</feature>
<comment type="caution">
    <text evidence="2">The sequence shown here is derived from an EMBL/GenBank/DDBJ whole genome shotgun (WGS) entry which is preliminary data.</text>
</comment>
<name>A0A225VSW3_9STRA</name>
<organism evidence="2 3">
    <name type="scientific">Phytophthora megakarya</name>
    <dbReference type="NCBI Taxonomy" id="4795"/>
    <lineage>
        <taxon>Eukaryota</taxon>
        <taxon>Sar</taxon>
        <taxon>Stramenopiles</taxon>
        <taxon>Oomycota</taxon>
        <taxon>Peronosporomycetes</taxon>
        <taxon>Peronosporales</taxon>
        <taxon>Peronosporaceae</taxon>
        <taxon>Phytophthora</taxon>
    </lineage>
</organism>
<dbReference type="OrthoDB" id="127600at2759"/>
<evidence type="ECO:0000313" key="2">
    <source>
        <dbReference type="EMBL" id="OWZ08621.1"/>
    </source>
</evidence>
<proteinExistence type="predicted"/>
<evidence type="ECO:0000313" key="3">
    <source>
        <dbReference type="Proteomes" id="UP000198211"/>
    </source>
</evidence>
<accession>A0A225VSW3</accession>
<sequence>MKGDLEEKPSTSSCTYEEVEEKRMSGADGRQEIEEKDEDVMEPEPERDESEEAVLKPEEIFAAVLCDVKETPRGPPREVWKKTVAELFTSAHATVEIKTDLVPANKQRYPLLKEPEAAVLYQLFEEVCIAGQGSYDDWISAELSVIHELYNTNWSFLNIVRSAVSKRKWARLPATNQWSPKQRKCPDGETNTKEDSGVEGYERIMFKPGKYTADEIERFKSICEQPPVPFTGRRLRRATEDEWKIMGGISGGTIVCRQMPAFLKSVLGSQERLRLYK</sequence>
<feature type="compositionally biased region" description="Basic and acidic residues" evidence="1">
    <location>
        <begin position="20"/>
        <end position="33"/>
    </location>
</feature>
<reference evidence="3" key="1">
    <citation type="submission" date="2017-03" db="EMBL/GenBank/DDBJ databases">
        <title>Phytopthora megakarya and P. palmivora, two closely related causual agents of cacao black pod achieved similar genome size and gene model numbers by different mechanisms.</title>
        <authorList>
            <person name="Ali S."/>
            <person name="Shao J."/>
            <person name="Larry D.J."/>
            <person name="Kronmiller B."/>
            <person name="Shen D."/>
            <person name="Strem M.D."/>
            <person name="Melnick R.L."/>
            <person name="Guiltinan M.J."/>
            <person name="Tyler B.M."/>
            <person name="Meinhardt L.W."/>
            <person name="Bailey B.A."/>
        </authorList>
    </citation>
    <scope>NUCLEOTIDE SEQUENCE [LARGE SCALE GENOMIC DNA]</scope>
    <source>
        <strain evidence="3">zdho120</strain>
    </source>
</reference>